<evidence type="ECO:0008006" key="3">
    <source>
        <dbReference type="Google" id="ProtNLM"/>
    </source>
</evidence>
<keyword evidence="2" id="KW-1185">Reference proteome</keyword>
<dbReference type="Gene3D" id="3.80.10.10">
    <property type="entry name" value="Ribonuclease Inhibitor"/>
    <property type="match status" value="1"/>
</dbReference>
<comment type="caution">
    <text evidence="1">The sequence shown here is derived from an EMBL/GenBank/DDBJ whole genome shotgun (WGS) entry which is preliminary data.</text>
</comment>
<dbReference type="Proteomes" id="UP000703661">
    <property type="component" value="Unassembled WGS sequence"/>
</dbReference>
<sequence>MALNARTLWDIPELRIHLAQFLDDAQLAVASAVCKSWNTTFIPILYSQIIWNESSIGRKPSKKAVQTHATHIRTLDILGFVREFPFGDSTNIEDLYLGYGSIDHRIWDQLLKLIYNNPGLRSVNIDLLTDQYIYHREIMEALCHCKNLRTLSITLETLDVDMAEYLFNACSRLEDLTLDILKFTGMESMDKWTEFPNIRILSLMVEDGLSSRQQLQIIRKCPQLRSLFWHFSFKDVTCKEVCEAFSTCCLDLRELSLSSPDSSDLVGIQDKHLSQVICSCRELSKFVISDMQFGPLSFQSLRPHFKSLRNLVLDRNPLLSGSMAQEIMTSCPLLDALSIVSLKAKDVLGVVQGESGVINIEGLTLHHPHPQDWICLNLTSLTVYICGLESKPSEWQRSVLKQLARLEKLELLDIGPDVPWGEMVQDGLDLRLASGLDILVTLKRLETIMFLRLRQQMEEQDVKWMIQAWPRLRNIHGKLHYNSSRNKWLKAILRKKHISTIEDDVYEDDE</sequence>
<evidence type="ECO:0000313" key="2">
    <source>
        <dbReference type="Proteomes" id="UP000703661"/>
    </source>
</evidence>
<accession>A0A9P6MZL4</accession>
<organism evidence="1 2">
    <name type="scientific">Entomortierella chlamydospora</name>
    <dbReference type="NCBI Taxonomy" id="101097"/>
    <lineage>
        <taxon>Eukaryota</taxon>
        <taxon>Fungi</taxon>
        <taxon>Fungi incertae sedis</taxon>
        <taxon>Mucoromycota</taxon>
        <taxon>Mortierellomycotina</taxon>
        <taxon>Mortierellomycetes</taxon>
        <taxon>Mortierellales</taxon>
        <taxon>Mortierellaceae</taxon>
        <taxon>Entomortierella</taxon>
    </lineage>
</organism>
<dbReference type="AlphaFoldDB" id="A0A9P6MZL4"/>
<reference evidence="1" key="1">
    <citation type="journal article" date="2020" name="Fungal Divers.">
        <title>Resolving the Mortierellaceae phylogeny through synthesis of multi-gene phylogenetics and phylogenomics.</title>
        <authorList>
            <person name="Vandepol N."/>
            <person name="Liber J."/>
            <person name="Desiro A."/>
            <person name="Na H."/>
            <person name="Kennedy M."/>
            <person name="Barry K."/>
            <person name="Grigoriev I.V."/>
            <person name="Miller A.N."/>
            <person name="O'Donnell K."/>
            <person name="Stajich J.E."/>
            <person name="Bonito G."/>
        </authorList>
    </citation>
    <scope>NUCLEOTIDE SEQUENCE</scope>
    <source>
        <strain evidence="1">NRRL 2769</strain>
    </source>
</reference>
<dbReference type="PANTHER" id="PTHR13318">
    <property type="entry name" value="PARTNER OF PAIRED, ISOFORM B-RELATED"/>
    <property type="match status" value="1"/>
</dbReference>
<protein>
    <recommendedName>
        <fullName evidence="3">F-box domain-containing protein</fullName>
    </recommendedName>
</protein>
<proteinExistence type="predicted"/>
<dbReference type="SUPFAM" id="SSF52047">
    <property type="entry name" value="RNI-like"/>
    <property type="match status" value="1"/>
</dbReference>
<dbReference type="EMBL" id="JAAAID010000279">
    <property type="protein sequence ID" value="KAG0019531.1"/>
    <property type="molecule type" value="Genomic_DNA"/>
</dbReference>
<dbReference type="GO" id="GO:0031146">
    <property type="term" value="P:SCF-dependent proteasomal ubiquitin-dependent protein catabolic process"/>
    <property type="evidence" value="ECO:0007669"/>
    <property type="project" value="TreeGrafter"/>
</dbReference>
<dbReference type="GO" id="GO:0019005">
    <property type="term" value="C:SCF ubiquitin ligase complex"/>
    <property type="evidence" value="ECO:0007669"/>
    <property type="project" value="TreeGrafter"/>
</dbReference>
<dbReference type="InterPro" id="IPR032675">
    <property type="entry name" value="LRR_dom_sf"/>
</dbReference>
<gene>
    <name evidence="1" type="ORF">BGZ80_005662</name>
</gene>
<name>A0A9P6MZL4_9FUNG</name>
<evidence type="ECO:0000313" key="1">
    <source>
        <dbReference type="EMBL" id="KAG0019531.1"/>
    </source>
</evidence>